<keyword evidence="11" id="KW-0472">Membrane</keyword>
<keyword evidence="15" id="KW-1185">Reference proteome</keyword>
<evidence type="ECO:0000256" key="5">
    <source>
        <dbReference type="ARBA" id="ARBA00022676"/>
    </source>
</evidence>
<protein>
    <recommendedName>
        <fullName evidence="13">Hexosyltransferase</fullName>
        <ecNumber evidence="13">2.4.1.-</ecNumber>
    </recommendedName>
</protein>
<dbReference type="UniPathway" id="UPA00378"/>
<evidence type="ECO:0000256" key="7">
    <source>
        <dbReference type="ARBA" id="ARBA00022692"/>
    </source>
</evidence>
<dbReference type="Pfam" id="PF01762">
    <property type="entry name" value="Galactosyl_T"/>
    <property type="match status" value="1"/>
</dbReference>
<reference evidence="14" key="1">
    <citation type="submission" date="2020-01" db="EMBL/GenBank/DDBJ databases">
        <title>Genome sequence of Kobresia littledalei, the first chromosome-level genome in the family Cyperaceae.</title>
        <authorList>
            <person name="Qu G."/>
        </authorList>
    </citation>
    <scope>NUCLEOTIDE SEQUENCE</scope>
    <source>
        <strain evidence="14">C.B.Clarke</strain>
        <tissue evidence="14">Leaf</tissue>
    </source>
</reference>
<keyword evidence="7" id="KW-0812">Transmembrane</keyword>
<dbReference type="GO" id="GO:0016758">
    <property type="term" value="F:hexosyltransferase activity"/>
    <property type="evidence" value="ECO:0007669"/>
    <property type="project" value="InterPro"/>
</dbReference>
<evidence type="ECO:0000256" key="8">
    <source>
        <dbReference type="ARBA" id="ARBA00022968"/>
    </source>
</evidence>
<dbReference type="EMBL" id="SWLB01000004">
    <property type="protein sequence ID" value="KAF3339272.1"/>
    <property type="molecule type" value="Genomic_DNA"/>
</dbReference>
<dbReference type="PANTHER" id="PTHR11214:SF363">
    <property type="entry name" value="HEXOSYLTRANSFERASE"/>
    <property type="match status" value="1"/>
</dbReference>
<gene>
    <name evidence="14" type="ORF">FCM35_KLT16743</name>
</gene>
<comment type="caution">
    <text evidence="14">The sequence shown here is derived from an EMBL/GenBank/DDBJ whole genome shotgun (WGS) entry which is preliminary data.</text>
</comment>
<evidence type="ECO:0000256" key="2">
    <source>
        <dbReference type="ARBA" id="ARBA00004323"/>
    </source>
</evidence>
<evidence type="ECO:0000256" key="13">
    <source>
        <dbReference type="RuleBase" id="RU363063"/>
    </source>
</evidence>
<proteinExistence type="inferred from homology"/>
<accession>A0A833RDF8</accession>
<dbReference type="OrthoDB" id="2139606at2759"/>
<keyword evidence="12 13" id="KW-0464">Manganese</keyword>
<dbReference type="GO" id="GO:0000139">
    <property type="term" value="C:Golgi membrane"/>
    <property type="evidence" value="ECO:0007669"/>
    <property type="project" value="UniProtKB-SubCell"/>
</dbReference>
<dbReference type="Proteomes" id="UP000623129">
    <property type="component" value="Unassembled WGS sequence"/>
</dbReference>
<name>A0A833RDF8_9POAL</name>
<keyword evidence="6 14" id="KW-0808">Transferase</keyword>
<keyword evidence="5 13" id="KW-0328">Glycosyltransferase</keyword>
<comment type="cofactor">
    <cofactor evidence="1 13">
        <name>Mn(2+)</name>
        <dbReference type="ChEBI" id="CHEBI:29035"/>
    </cofactor>
</comment>
<evidence type="ECO:0000313" key="15">
    <source>
        <dbReference type="Proteomes" id="UP000623129"/>
    </source>
</evidence>
<keyword evidence="9" id="KW-1133">Transmembrane helix</keyword>
<comment type="pathway">
    <text evidence="3">Protein modification; protein glycosylation.</text>
</comment>
<keyword evidence="8" id="KW-0735">Signal-anchor</keyword>
<dbReference type="Gene3D" id="3.90.550.50">
    <property type="match status" value="1"/>
</dbReference>
<evidence type="ECO:0000256" key="4">
    <source>
        <dbReference type="ARBA" id="ARBA00008661"/>
    </source>
</evidence>
<organism evidence="14 15">
    <name type="scientific">Carex littledalei</name>
    <dbReference type="NCBI Taxonomy" id="544730"/>
    <lineage>
        <taxon>Eukaryota</taxon>
        <taxon>Viridiplantae</taxon>
        <taxon>Streptophyta</taxon>
        <taxon>Embryophyta</taxon>
        <taxon>Tracheophyta</taxon>
        <taxon>Spermatophyta</taxon>
        <taxon>Magnoliopsida</taxon>
        <taxon>Liliopsida</taxon>
        <taxon>Poales</taxon>
        <taxon>Cyperaceae</taxon>
        <taxon>Cyperoideae</taxon>
        <taxon>Cariceae</taxon>
        <taxon>Carex</taxon>
        <taxon>Carex subgen. Euthyceras</taxon>
    </lineage>
</organism>
<evidence type="ECO:0000256" key="12">
    <source>
        <dbReference type="ARBA" id="ARBA00023211"/>
    </source>
</evidence>
<comment type="subcellular location">
    <subcellularLocation>
        <location evidence="2 13">Golgi apparatus membrane</location>
        <topology evidence="2 13">Single-pass type II membrane protein</topology>
    </subcellularLocation>
</comment>
<evidence type="ECO:0000256" key="11">
    <source>
        <dbReference type="ARBA" id="ARBA00023136"/>
    </source>
</evidence>
<evidence type="ECO:0000256" key="6">
    <source>
        <dbReference type="ARBA" id="ARBA00022679"/>
    </source>
</evidence>
<evidence type="ECO:0000256" key="9">
    <source>
        <dbReference type="ARBA" id="ARBA00022989"/>
    </source>
</evidence>
<dbReference type="EC" id="2.4.1.-" evidence="13"/>
<dbReference type="FunFam" id="3.90.550.50:FF:000027">
    <property type="entry name" value="Hexosyltransferase"/>
    <property type="match status" value="1"/>
</dbReference>
<dbReference type="AlphaFoldDB" id="A0A833RDF8"/>
<evidence type="ECO:0000313" key="14">
    <source>
        <dbReference type="EMBL" id="KAF3339272.1"/>
    </source>
</evidence>
<sequence>MKLSSSFHIRSLVSCRHFLLFFLLSILILYQICLYSNPSAHSYLIQAFGSCQQANYTKSRDLTLPTPTFRLLIGILTVPARFERRSLIRLAYSSQPITEAHVDIRFILCNITKEEEKTMVSLEMMQYDDIIILNCTESMNSGKTYTYFSNLPKLFTGEDNYDYAIKSDDDTYFRLDNLIASLKDKPRHDMYYGAGFPINEKDFPQFMLGMGYLLSWDLVEWIAESEIPRSEPVGPEDMLTGEWLNMGNKARNRYNMIPAMYDYRGSELQDFIPGTIAVHQLKETTRWLNTLKYFVMDQPFKLKPM</sequence>
<dbReference type="PANTHER" id="PTHR11214">
    <property type="entry name" value="BETA-1,3-N-ACETYLGLUCOSAMINYLTRANSFERASE"/>
    <property type="match status" value="1"/>
</dbReference>
<evidence type="ECO:0000256" key="3">
    <source>
        <dbReference type="ARBA" id="ARBA00004922"/>
    </source>
</evidence>
<comment type="similarity">
    <text evidence="4 13">Belongs to the glycosyltransferase 31 family.</text>
</comment>
<keyword evidence="10 13" id="KW-0333">Golgi apparatus</keyword>
<dbReference type="InterPro" id="IPR002659">
    <property type="entry name" value="Glyco_trans_31"/>
</dbReference>
<evidence type="ECO:0000256" key="1">
    <source>
        <dbReference type="ARBA" id="ARBA00001936"/>
    </source>
</evidence>
<evidence type="ECO:0000256" key="10">
    <source>
        <dbReference type="ARBA" id="ARBA00023034"/>
    </source>
</evidence>